<evidence type="ECO:0000256" key="1">
    <source>
        <dbReference type="ARBA" id="ARBA00022527"/>
    </source>
</evidence>
<name>A0A8H6SAN1_9AGAR</name>
<evidence type="ECO:0000256" key="7">
    <source>
        <dbReference type="PROSITE-ProRule" id="PRU10141"/>
    </source>
</evidence>
<accession>A0A8H6SAN1</accession>
<gene>
    <name evidence="11" type="ORF">MIND_01086000</name>
</gene>
<evidence type="ECO:0000256" key="6">
    <source>
        <dbReference type="ARBA" id="ARBA00022840"/>
    </source>
</evidence>
<dbReference type="InterPro" id="IPR000719">
    <property type="entry name" value="Prot_kinase_dom"/>
</dbReference>
<reference evidence="11" key="1">
    <citation type="submission" date="2020-05" db="EMBL/GenBank/DDBJ databases">
        <title>Mycena genomes resolve the evolution of fungal bioluminescence.</title>
        <authorList>
            <person name="Tsai I.J."/>
        </authorList>
    </citation>
    <scope>NUCLEOTIDE SEQUENCE</scope>
    <source>
        <strain evidence="11">171206Taipei</strain>
    </source>
</reference>
<evidence type="ECO:0000313" key="12">
    <source>
        <dbReference type="Proteomes" id="UP000636479"/>
    </source>
</evidence>
<dbReference type="SUPFAM" id="SSF56112">
    <property type="entry name" value="Protein kinase-like (PK-like)"/>
    <property type="match status" value="1"/>
</dbReference>
<keyword evidence="5 11" id="KW-0418">Kinase</keyword>
<evidence type="ECO:0000259" key="10">
    <source>
        <dbReference type="PROSITE" id="PS50011"/>
    </source>
</evidence>
<evidence type="ECO:0000313" key="11">
    <source>
        <dbReference type="EMBL" id="KAF7295462.1"/>
    </source>
</evidence>
<dbReference type="Gene3D" id="3.30.200.20">
    <property type="entry name" value="Phosphorylase Kinase, domain 1"/>
    <property type="match status" value="1"/>
</dbReference>
<dbReference type="PANTHER" id="PTHR24351">
    <property type="entry name" value="RIBOSOMAL PROTEIN S6 KINASE"/>
    <property type="match status" value="1"/>
</dbReference>
<dbReference type="RefSeq" id="XP_037216825.1">
    <property type="nucleotide sequence ID" value="XM_037367431.1"/>
</dbReference>
<keyword evidence="3" id="KW-0808">Transferase</keyword>
<dbReference type="GO" id="GO:0005524">
    <property type="term" value="F:ATP binding"/>
    <property type="evidence" value="ECO:0007669"/>
    <property type="project" value="UniProtKB-UniRule"/>
</dbReference>
<evidence type="ECO:0000256" key="8">
    <source>
        <dbReference type="RuleBase" id="RU000304"/>
    </source>
</evidence>
<evidence type="ECO:0000256" key="5">
    <source>
        <dbReference type="ARBA" id="ARBA00022777"/>
    </source>
</evidence>
<feature type="domain" description="Protein kinase" evidence="10">
    <location>
        <begin position="75"/>
        <end position="372"/>
    </location>
</feature>
<dbReference type="Proteomes" id="UP000636479">
    <property type="component" value="Unassembled WGS sequence"/>
</dbReference>
<dbReference type="InterPro" id="IPR017441">
    <property type="entry name" value="Protein_kinase_ATP_BS"/>
</dbReference>
<keyword evidence="6 7" id="KW-0067">ATP-binding</keyword>
<dbReference type="EMBL" id="JACAZF010000009">
    <property type="protein sequence ID" value="KAF7295462.1"/>
    <property type="molecule type" value="Genomic_DNA"/>
</dbReference>
<evidence type="ECO:0000256" key="2">
    <source>
        <dbReference type="ARBA" id="ARBA00022553"/>
    </source>
</evidence>
<dbReference type="AlphaFoldDB" id="A0A8H6SAN1"/>
<keyword evidence="1 8" id="KW-0723">Serine/threonine-protein kinase</keyword>
<feature type="binding site" evidence="7">
    <location>
        <position position="113"/>
    </location>
    <ligand>
        <name>ATP</name>
        <dbReference type="ChEBI" id="CHEBI:30616"/>
    </ligand>
</feature>
<dbReference type="PROSITE" id="PS00107">
    <property type="entry name" value="PROTEIN_KINASE_ATP"/>
    <property type="match status" value="1"/>
</dbReference>
<sequence length="417" mass="46436">MAPTRRSSPRISSRAPPGYNHKRIVDGLTLGARYRRNYAGVHDGKEPFYPPLPLPIPKDIQPADPRGPGLTLNDLECVKALGRGGNGSVLLVRTRGPAAEGGSKVFALKAVGKKALRQRENSEIDNDNSRERTALVTMDWHPFVCGLLQTFYDERNIYFLLEYGSGGSFSDLITTQNRPMTPAQMVFYFANIMCGLEHLEKSGIVHRDLKPGNILVGADGYLLICDFGPSMFVPEPGASTNPGTSFANGEGTTMYQAPEAFIDGHRGQPPDVRYGTAIDWWSAGVILYEMATNEFPYDPQSSRKPEQRIADAGPNIGEEMFALIHSRPFQWPAQIRVGRKLKNLISGLLTINANERLGACGGFDEVRQHPWLVTVDWPRMRRKWYLPPTLDTRPFPDRPSKPVKRSQYPGLHFVESS</sequence>
<keyword evidence="2" id="KW-0597">Phosphoprotein</keyword>
<dbReference type="InterPro" id="IPR008271">
    <property type="entry name" value="Ser/Thr_kinase_AS"/>
</dbReference>
<keyword evidence="12" id="KW-1185">Reference proteome</keyword>
<dbReference type="GO" id="GO:0004674">
    <property type="term" value="F:protein serine/threonine kinase activity"/>
    <property type="evidence" value="ECO:0007669"/>
    <property type="project" value="UniProtKB-KW"/>
</dbReference>
<keyword evidence="4 7" id="KW-0547">Nucleotide-binding</keyword>
<dbReference type="GeneID" id="59349947"/>
<dbReference type="OrthoDB" id="10252171at2759"/>
<protein>
    <submittedName>
        <fullName evidence="11">Protein kinase domain-containing protein</fullName>
    </submittedName>
</protein>
<comment type="similarity">
    <text evidence="8">Belongs to the protein kinase superfamily.</text>
</comment>
<dbReference type="InterPro" id="IPR011009">
    <property type="entry name" value="Kinase-like_dom_sf"/>
</dbReference>
<feature type="region of interest" description="Disordered" evidence="9">
    <location>
        <begin position="1"/>
        <end position="20"/>
    </location>
</feature>
<dbReference type="PROSITE" id="PS00108">
    <property type="entry name" value="PROTEIN_KINASE_ST"/>
    <property type="match status" value="1"/>
</dbReference>
<comment type="caution">
    <text evidence="11">The sequence shown here is derived from an EMBL/GenBank/DDBJ whole genome shotgun (WGS) entry which is preliminary data.</text>
</comment>
<dbReference type="PROSITE" id="PS50011">
    <property type="entry name" value="PROTEIN_KINASE_DOM"/>
    <property type="match status" value="1"/>
</dbReference>
<dbReference type="Pfam" id="PF00069">
    <property type="entry name" value="Pkinase"/>
    <property type="match status" value="1"/>
</dbReference>
<evidence type="ECO:0000256" key="4">
    <source>
        <dbReference type="ARBA" id="ARBA00022741"/>
    </source>
</evidence>
<dbReference type="Gene3D" id="1.10.510.10">
    <property type="entry name" value="Transferase(Phosphotransferase) domain 1"/>
    <property type="match status" value="1"/>
</dbReference>
<evidence type="ECO:0000256" key="3">
    <source>
        <dbReference type="ARBA" id="ARBA00022679"/>
    </source>
</evidence>
<organism evidence="11 12">
    <name type="scientific">Mycena indigotica</name>
    <dbReference type="NCBI Taxonomy" id="2126181"/>
    <lineage>
        <taxon>Eukaryota</taxon>
        <taxon>Fungi</taxon>
        <taxon>Dikarya</taxon>
        <taxon>Basidiomycota</taxon>
        <taxon>Agaricomycotina</taxon>
        <taxon>Agaricomycetes</taxon>
        <taxon>Agaricomycetidae</taxon>
        <taxon>Agaricales</taxon>
        <taxon>Marasmiineae</taxon>
        <taxon>Mycenaceae</taxon>
        <taxon>Mycena</taxon>
    </lineage>
</organism>
<evidence type="ECO:0000256" key="9">
    <source>
        <dbReference type="SAM" id="MobiDB-lite"/>
    </source>
</evidence>
<feature type="compositionally biased region" description="Low complexity" evidence="9">
    <location>
        <begin position="1"/>
        <end position="17"/>
    </location>
</feature>
<proteinExistence type="inferred from homology"/>
<dbReference type="SMART" id="SM00220">
    <property type="entry name" value="S_TKc"/>
    <property type="match status" value="1"/>
</dbReference>